<dbReference type="Proteomes" id="UP000694580">
    <property type="component" value="Chromosome 5"/>
</dbReference>
<sequence length="91" mass="9787">MDEKGTVLPLQDFIVDHGSLPRILQACSGVQGSVYELSGSEVCLCTGDLLKVIGLELLSASCEDIGSNKTFELPIDHTGGLTFSKYYCYVP</sequence>
<evidence type="ECO:0000259" key="2">
    <source>
        <dbReference type="Pfam" id="PF12736"/>
    </source>
</evidence>
<dbReference type="Pfam" id="PF12736">
    <property type="entry name" value="CABIT"/>
    <property type="match status" value="1"/>
</dbReference>
<dbReference type="PANTHER" id="PTHR15215">
    <property type="entry name" value="CABIT DOMAIN-CONTAINING PROTEIN"/>
    <property type="match status" value="1"/>
</dbReference>
<dbReference type="PANTHER" id="PTHR15215:SF2">
    <property type="entry name" value="PROTEIN THEMIS2"/>
    <property type="match status" value="1"/>
</dbReference>
<protein>
    <recommendedName>
        <fullName evidence="2">CABIT domain-containing protein</fullName>
    </recommendedName>
</protein>
<comment type="similarity">
    <text evidence="1">Belongs to the themis family.</text>
</comment>
<reference evidence="3 4" key="1">
    <citation type="submission" date="2020-06" db="EMBL/GenBank/DDBJ databases">
        <authorList>
            <consortium name="Wellcome Sanger Institute Data Sharing"/>
        </authorList>
    </citation>
    <scope>NUCLEOTIDE SEQUENCE [LARGE SCALE GENOMIC DNA]</scope>
</reference>
<dbReference type="AlphaFoldDB" id="A0AAY4CUF3"/>
<reference evidence="3" key="2">
    <citation type="submission" date="2025-08" db="UniProtKB">
        <authorList>
            <consortium name="Ensembl"/>
        </authorList>
    </citation>
    <scope>IDENTIFICATION</scope>
</reference>
<keyword evidence="4" id="KW-1185">Reference proteome</keyword>
<dbReference type="InterPro" id="IPR025946">
    <property type="entry name" value="CABIT_dom"/>
</dbReference>
<dbReference type="GO" id="GO:0005737">
    <property type="term" value="C:cytoplasm"/>
    <property type="evidence" value="ECO:0007669"/>
    <property type="project" value="TreeGrafter"/>
</dbReference>
<evidence type="ECO:0000313" key="3">
    <source>
        <dbReference type="Ensembl" id="ENSDCDP00010036768.1"/>
    </source>
</evidence>
<accession>A0AAY4CUF3</accession>
<dbReference type="GO" id="GO:0050852">
    <property type="term" value="P:T cell receptor signaling pathway"/>
    <property type="evidence" value="ECO:0007669"/>
    <property type="project" value="TreeGrafter"/>
</dbReference>
<dbReference type="Ensembl" id="ENSDCDT00010046240.1">
    <property type="protein sequence ID" value="ENSDCDP00010036768.1"/>
    <property type="gene ID" value="ENSDCDG00010024036.1"/>
</dbReference>
<dbReference type="InterPro" id="IPR039671">
    <property type="entry name" value="THEMIS"/>
</dbReference>
<evidence type="ECO:0000256" key="1">
    <source>
        <dbReference type="ARBA" id="ARBA00006414"/>
    </source>
</evidence>
<proteinExistence type="inferred from homology"/>
<evidence type="ECO:0000313" key="4">
    <source>
        <dbReference type="Proteomes" id="UP000694580"/>
    </source>
</evidence>
<reference evidence="3" key="3">
    <citation type="submission" date="2025-09" db="UniProtKB">
        <authorList>
            <consortium name="Ensembl"/>
        </authorList>
    </citation>
    <scope>IDENTIFICATION</scope>
</reference>
<organism evidence="3 4">
    <name type="scientific">Denticeps clupeoides</name>
    <name type="common">denticle herring</name>
    <dbReference type="NCBI Taxonomy" id="299321"/>
    <lineage>
        <taxon>Eukaryota</taxon>
        <taxon>Metazoa</taxon>
        <taxon>Chordata</taxon>
        <taxon>Craniata</taxon>
        <taxon>Vertebrata</taxon>
        <taxon>Euteleostomi</taxon>
        <taxon>Actinopterygii</taxon>
        <taxon>Neopterygii</taxon>
        <taxon>Teleostei</taxon>
        <taxon>Clupei</taxon>
        <taxon>Clupeiformes</taxon>
        <taxon>Denticipitoidei</taxon>
        <taxon>Denticipitidae</taxon>
        <taxon>Denticeps</taxon>
    </lineage>
</organism>
<name>A0AAY4CUF3_9TELE</name>
<feature type="domain" description="CABIT" evidence="2">
    <location>
        <begin position="20"/>
        <end position="79"/>
    </location>
</feature>
<dbReference type="GO" id="GO:0005634">
    <property type="term" value="C:nucleus"/>
    <property type="evidence" value="ECO:0007669"/>
    <property type="project" value="TreeGrafter"/>
</dbReference>
<dbReference type="GeneTree" id="ENSGT00530000063770"/>